<dbReference type="AlphaFoldDB" id="A0A0E9R097"/>
<reference evidence="1" key="1">
    <citation type="submission" date="2014-11" db="EMBL/GenBank/DDBJ databases">
        <authorList>
            <person name="Amaro Gonzalez C."/>
        </authorList>
    </citation>
    <scope>NUCLEOTIDE SEQUENCE</scope>
</reference>
<organism evidence="1">
    <name type="scientific">Anguilla anguilla</name>
    <name type="common">European freshwater eel</name>
    <name type="synonym">Muraena anguilla</name>
    <dbReference type="NCBI Taxonomy" id="7936"/>
    <lineage>
        <taxon>Eukaryota</taxon>
        <taxon>Metazoa</taxon>
        <taxon>Chordata</taxon>
        <taxon>Craniata</taxon>
        <taxon>Vertebrata</taxon>
        <taxon>Euteleostomi</taxon>
        <taxon>Actinopterygii</taxon>
        <taxon>Neopterygii</taxon>
        <taxon>Teleostei</taxon>
        <taxon>Anguilliformes</taxon>
        <taxon>Anguillidae</taxon>
        <taxon>Anguilla</taxon>
    </lineage>
</organism>
<dbReference type="EMBL" id="GBXM01086043">
    <property type="protein sequence ID" value="JAH22534.1"/>
    <property type="molecule type" value="Transcribed_RNA"/>
</dbReference>
<dbReference type="EMBL" id="GBXM01095432">
    <property type="protein sequence ID" value="JAH13145.1"/>
    <property type="molecule type" value="Transcribed_RNA"/>
</dbReference>
<reference evidence="1" key="2">
    <citation type="journal article" date="2015" name="Fish Shellfish Immunol.">
        <title>Early steps in the European eel (Anguilla anguilla)-Vibrio vulnificus interaction in the gills: Role of the RtxA13 toxin.</title>
        <authorList>
            <person name="Callol A."/>
            <person name="Pajuelo D."/>
            <person name="Ebbesson L."/>
            <person name="Teles M."/>
            <person name="MacKenzie S."/>
            <person name="Amaro C."/>
        </authorList>
    </citation>
    <scope>NUCLEOTIDE SEQUENCE</scope>
</reference>
<protein>
    <submittedName>
        <fullName evidence="1">Uncharacterized protein</fullName>
    </submittedName>
</protein>
<evidence type="ECO:0000313" key="1">
    <source>
        <dbReference type="EMBL" id="JAH22534.1"/>
    </source>
</evidence>
<name>A0A0E9R097_ANGAN</name>
<sequence>MSECHATTLHFKMKQGIYYFITDSSIFHDFPLT</sequence>
<accession>A0A0E9R097</accession>
<proteinExistence type="predicted"/>